<dbReference type="Pfam" id="PF02465">
    <property type="entry name" value="FliD_N"/>
    <property type="match status" value="1"/>
</dbReference>
<proteinExistence type="inferred from homology"/>
<comment type="subunit">
    <text evidence="2 5">Homopentamer.</text>
</comment>
<keyword evidence="9" id="KW-1185">Reference proteome</keyword>
<dbReference type="Pfam" id="PF07195">
    <property type="entry name" value="FliD_C"/>
    <property type="match status" value="1"/>
</dbReference>
<evidence type="ECO:0000313" key="8">
    <source>
        <dbReference type="EMBL" id="CAG5088530.1"/>
    </source>
</evidence>
<dbReference type="RefSeq" id="WP_213484813.1">
    <property type="nucleotide sequence ID" value="NZ_CAJRAY010000057.1"/>
</dbReference>
<name>A0ABM8V5C6_THEXY</name>
<dbReference type="EMBL" id="CAJRAY010000057">
    <property type="protein sequence ID" value="CAG5088530.1"/>
    <property type="molecule type" value="Genomic_DNA"/>
</dbReference>
<comment type="similarity">
    <text evidence="1 5">Belongs to the FliD family.</text>
</comment>
<keyword evidence="8" id="KW-0969">Cilium</keyword>
<protein>
    <recommendedName>
        <fullName evidence="5">Flagellar hook-associated protein 2</fullName>
        <shortName evidence="5">HAP2</shortName>
    </recommendedName>
    <alternativeName>
        <fullName evidence="5">Flagellar cap protein</fullName>
    </alternativeName>
</protein>
<evidence type="ECO:0000259" key="7">
    <source>
        <dbReference type="Pfam" id="PF07195"/>
    </source>
</evidence>
<keyword evidence="8" id="KW-0966">Cell projection</keyword>
<keyword evidence="8" id="KW-0282">Flagellum</keyword>
<keyword evidence="3" id="KW-0175">Coiled coil</keyword>
<feature type="domain" description="Flagellar hook-associated protein 2 C-terminal" evidence="7">
    <location>
        <begin position="207"/>
        <end position="483"/>
    </location>
</feature>
<evidence type="ECO:0000256" key="4">
    <source>
        <dbReference type="ARBA" id="ARBA00023143"/>
    </source>
</evidence>
<evidence type="ECO:0000256" key="2">
    <source>
        <dbReference type="ARBA" id="ARBA00011255"/>
    </source>
</evidence>
<keyword evidence="4 5" id="KW-0975">Bacterial flagellum</keyword>
<evidence type="ECO:0000256" key="5">
    <source>
        <dbReference type="RuleBase" id="RU362066"/>
    </source>
</evidence>
<reference evidence="8 9" key="1">
    <citation type="submission" date="2021-04" db="EMBL/GenBank/DDBJ databases">
        <authorList>
            <person name="Rakotoarivonina H."/>
        </authorList>
    </citation>
    <scope>NUCLEOTIDE SEQUENCE [LARGE SCALE GENOMIC DNA]</scope>
    <source>
        <strain evidence="8 9">XE</strain>
    </source>
</reference>
<evidence type="ECO:0000313" key="9">
    <source>
        <dbReference type="Proteomes" id="UP000681526"/>
    </source>
</evidence>
<dbReference type="PANTHER" id="PTHR30288:SF0">
    <property type="entry name" value="FLAGELLAR HOOK-ASSOCIATED PROTEIN 2"/>
    <property type="match status" value="1"/>
</dbReference>
<accession>A0ABM8V5C6</accession>
<dbReference type="InterPro" id="IPR040026">
    <property type="entry name" value="FliD"/>
</dbReference>
<keyword evidence="5" id="KW-0964">Secreted</keyword>
<comment type="subcellular location">
    <subcellularLocation>
        <location evidence="5">Secreted</location>
    </subcellularLocation>
    <subcellularLocation>
        <location evidence="5">Bacterial flagellum</location>
    </subcellularLocation>
</comment>
<dbReference type="InterPro" id="IPR003481">
    <property type="entry name" value="FliD_N"/>
</dbReference>
<organism evidence="8 9">
    <name type="scientific">Thermobacillus xylanilyticus</name>
    <dbReference type="NCBI Taxonomy" id="76633"/>
    <lineage>
        <taxon>Bacteria</taxon>
        <taxon>Bacillati</taxon>
        <taxon>Bacillota</taxon>
        <taxon>Bacilli</taxon>
        <taxon>Bacillales</taxon>
        <taxon>Paenibacillaceae</taxon>
        <taxon>Thermobacillus</taxon>
    </lineage>
</organism>
<evidence type="ECO:0000259" key="6">
    <source>
        <dbReference type="Pfam" id="PF02465"/>
    </source>
</evidence>
<comment type="function">
    <text evidence="5">Required for morphogenesis and for the elongation of the flagellar filament by facilitating polymerization of the flagellin monomers at the tip of growing filament. Forms a capping structure, which prevents flagellin subunits (transported through the central channel of the flagellum) from leaking out without polymerization at the distal end.</text>
</comment>
<comment type="caution">
    <text evidence="8">The sequence shown here is derived from an EMBL/GenBank/DDBJ whole genome shotgun (WGS) entry which is preliminary data.</text>
</comment>
<sequence>MPLRITGFSGLDIDALVKDLMKAKRVPLDRLNQQKTKLEWQREQYRSINAKLVDFRNNKLFNYSLSSAINAKKATVTGEAASAVTVKANSSALTGSLTIEVKKLATAASALSSTGVGKTSSDKLTELGFVPDNGEIKVEVNGKTISVSADATIGDLVSAINASDAGVTAFFDDATQKLSLTAKATGAGNIALSADLKDNFKLDLKPGDNAQVVINGIDTTRDSNTFTVNGVEITLHAENPGKTAVINVTTDTDKIVDTIKTFINDYNSLIDLLNKKVSEERYRDYQPLTADQKKEMKDSEIELWEEKAKSGLLRSDSTLTKLINDMRIAIYSDVEFDGKTYNLLKDFGVETGTWEQRGKLILKNEDQLRAAIEANPEAVMEFFTRKTTVTDPDIKDSPTNTDNGLFNRLSTAVMKAIEQLSTKAGTSKFSTDETAAFLPNSYMGEQLRQLELRISDMSRRLTQMENRYYLQFAAMESAINRYTAMSSSLFGMTM</sequence>
<dbReference type="Pfam" id="PF07196">
    <property type="entry name" value="Flagellin_IN"/>
    <property type="match status" value="1"/>
</dbReference>
<feature type="domain" description="Flagellar hook-associated protein 2 N-terminal" evidence="6">
    <location>
        <begin position="9"/>
        <end position="108"/>
    </location>
</feature>
<evidence type="ECO:0000256" key="3">
    <source>
        <dbReference type="ARBA" id="ARBA00023054"/>
    </source>
</evidence>
<dbReference type="InterPro" id="IPR010809">
    <property type="entry name" value="FliD_C"/>
</dbReference>
<gene>
    <name evidence="8" type="primary">txxe 2610-fliD</name>
    <name evidence="8" type="ORF">TXXE_12020</name>
</gene>
<dbReference type="Proteomes" id="UP000681526">
    <property type="component" value="Unassembled WGS sequence"/>
</dbReference>
<dbReference type="PANTHER" id="PTHR30288">
    <property type="entry name" value="FLAGELLAR CAP/ASSEMBLY PROTEIN FLID"/>
    <property type="match status" value="1"/>
</dbReference>
<evidence type="ECO:0000256" key="1">
    <source>
        <dbReference type="ARBA" id="ARBA00009764"/>
    </source>
</evidence>
<dbReference type="InterPro" id="IPR010810">
    <property type="entry name" value="Flagellin_hook_IN_motif"/>
</dbReference>